<gene>
    <name evidence="3" type="ORF">PGLA1383_LOCUS13968</name>
</gene>
<dbReference type="PANTHER" id="PTHR21600">
    <property type="entry name" value="MITOCHONDRIAL RNA PSEUDOURIDINE SYNTHASE"/>
    <property type="match status" value="1"/>
</dbReference>
<dbReference type="OrthoDB" id="428658at2759"/>
<comment type="similarity">
    <text evidence="1">Belongs to the pseudouridine synthase RluA family.</text>
</comment>
<evidence type="ECO:0000256" key="1">
    <source>
        <dbReference type="ARBA" id="ARBA00010876"/>
    </source>
</evidence>
<dbReference type="Pfam" id="PF00849">
    <property type="entry name" value="PseudoU_synth_2"/>
    <property type="match status" value="1"/>
</dbReference>
<dbReference type="Proteomes" id="UP000654075">
    <property type="component" value="Unassembled WGS sequence"/>
</dbReference>
<keyword evidence="4" id="KW-1185">Reference proteome</keyword>
<evidence type="ECO:0000313" key="4">
    <source>
        <dbReference type="Proteomes" id="UP000654075"/>
    </source>
</evidence>
<dbReference type="GO" id="GO:0009982">
    <property type="term" value="F:pseudouridine synthase activity"/>
    <property type="evidence" value="ECO:0007669"/>
    <property type="project" value="InterPro"/>
</dbReference>
<protein>
    <recommendedName>
        <fullName evidence="2">Pseudouridine synthase RsuA/RluA-like domain-containing protein</fullName>
    </recommendedName>
</protein>
<feature type="domain" description="Pseudouridine synthase RsuA/RluA-like" evidence="2">
    <location>
        <begin position="34"/>
        <end position="157"/>
    </location>
</feature>
<organism evidence="3 4">
    <name type="scientific">Polarella glacialis</name>
    <name type="common">Dinoflagellate</name>
    <dbReference type="NCBI Taxonomy" id="89957"/>
    <lineage>
        <taxon>Eukaryota</taxon>
        <taxon>Sar</taxon>
        <taxon>Alveolata</taxon>
        <taxon>Dinophyceae</taxon>
        <taxon>Suessiales</taxon>
        <taxon>Suessiaceae</taxon>
        <taxon>Polarella</taxon>
    </lineage>
</organism>
<dbReference type="PANTHER" id="PTHR21600:SF87">
    <property type="entry name" value="RNA PSEUDOURIDYLATE SYNTHASE DOMAIN-CONTAINING PROTEIN 1"/>
    <property type="match status" value="1"/>
</dbReference>
<dbReference type="Gene3D" id="3.30.2350.10">
    <property type="entry name" value="Pseudouridine synthase"/>
    <property type="match status" value="1"/>
</dbReference>
<reference evidence="3" key="1">
    <citation type="submission" date="2021-02" db="EMBL/GenBank/DDBJ databases">
        <authorList>
            <person name="Dougan E. K."/>
            <person name="Rhodes N."/>
            <person name="Thang M."/>
            <person name="Chan C."/>
        </authorList>
    </citation>
    <scope>NUCLEOTIDE SEQUENCE</scope>
</reference>
<sequence>MCLVLKPPGWEVDTEGNSGLRHLSGFIQTALPPDRRVVSFRPDFSFGFIHRLDTPSSGLILTATSFEGYSYLEWQMYTYEIGREYYVVGHGVAKSGRLDVDRRIVDAAKTAVVGDHGRPARSHIRFIADTSCSGQYFCHVAIKIYTGRRHQIRVHMQYSECPSVADFRYGLGAAVYLPPAFCTELAEIQRSAAMRSPRAPDQSARVRASGRTTWSARVMRRFYKAGAPNSTCLWLRFDMQTRFR</sequence>
<dbReference type="AlphaFoldDB" id="A0A813E5E7"/>
<proteinExistence type="inferred from homology"/>
<name>A0A813E5E7_POLGL</name>
<comment type="caution">
    <text evidence="3">The sequence shown here is derived from an EMBL/GenBank/DDBJ whole genome shotgun (WGS) entry which is preliminary data.</text>
</comment>
<dbReference type="GO" id="GO:0003723">
    <property type="term" value="F:RNA binding"/>
    <property type="evidence" value="ECO:0007669"/>
    <property type="project" value="InterPro"/>
</dbReference>
<dbReference type="InterPro" id="IPR020103">
    <property type="entry name" value="PsdUridine_synth_cat_dom_sf"/>
</dbReference>
<dbReference type="InterPro" id="IPR050188">
    <property type="entry name" value="RluA_PseudoU_synthase"/>
</dbReference>
<dbReference type="InterPro" id="IPR006145">
    <property type="entry name" value="PsdUridine_synth_RsuA/RluA"/>
</dbReference>
<dbReference type="GO" id="GO:0000455">
    <property type="term" value="P:enzyme-directed rRNA pseudouridine synthesis"/>
    <property type="evidence" value="ECO:0007669"/>
    <property type="project" value="TreeGrafter"/>
</dbReference>
<evidence type="ECO:0000259" key="2">
    <source>
        <dbReference type="Pfam" id="PF00849"/>
    </source>
</evidence>
<dbReference type="EMBL" id="CAJNNV010007854">
    <property type="protein sequence ID" value="CAE8595457.1"/>
    <property type="molecule type" value="Genomic_DNA"/>
</dbReference>
<dbReference type="CDD" id="cd02869">
    <property type="entry name" value="PseudoU_synth_RluA_like"/>
    <property type="match status" value="1"/>
</dbReference>
<dbReference type="SUPFAM" id="SSF55120">
    <property type="entry name" value="Pseudouridine synthase"/>
    <property type="match status" value="1"/>
</dbReference>
<accession>A0A813E5E7</accession>
<evidence type="ECO:0000313" key="3">
    <source>
        <dbReference type="EMBL" id="CAE8595457.1"/>
    </source>
</evidence>